<gene>
    <name evidence="7" type="primary">gluQ</name>
    <name evidence="10" type="ORF">HER31_12715</name>
</gene>
<feature type="binding site" evidence="7">
    <location>
        <begin position="7"/>
        <end position="11"/>
    </location>
    <ligand>
        <name>L-glutamate</name>
        <dbReference type="ChEBI" id="CHEBI:29985"/>
    </ligand>
</feature>
<feature type="binding site" evidence="7">
    <location>
        <position position="99"/>
    </location>
    <ligand>
        <name>Zn(2+)</name>
        <dbReference type="ChEBI" id="CHEBI:29105"/>
    </ligand>
</feature>
<dbReference type="InterPro" id="IPR000924">
    <property type="entry name" value="Glu/Gln-tRNA-synth"/>
</dbReference>
<evidence type="ECO:0000256" key="1">
    <source>
        <dbReference type="ARBA" id="ARBA00022598"/>
    </source>
</evidence>
<dbReference type="GO" id="GO:0005524">
    <property type="term" value="F:ATP binding"/>
    <property type="evidence" value="ECO:0007669"/>
    <property type="project" value="UniProtKB-KW"/>
</dbReference>
<dbReference type="HAMAP" id="MF_01428">
    <property type="entry name" value="Glu_Q_tRNA_synth"/>
    <property type="match status" value="1"/>
</dbReference>
<dbReference type="Proteomes" id="UP000501602">
    <property type="component" value="Chromosome"/>
</dbReference>
<keyword evidence="6 7" id="KW-0030">Aminoacyl-tRNA synthetase</keyword>
<evidence type="ECO:0000259" key="9">
    <source>
        <dbReference type="Pfam" id="PF00749"/>
    </source>
</evidence>
<evidence type="ECO:0000256" key="3">
    <source>
        <dbReference type="ARBA" id="ARBA00022741"/>
    </source>
</evidence>
<dbReference type="RefSeq" id="WP_168660941.1">
    <property type="nucleotide sequence ID" value="NZ_CP051180.1"/>
</dbReference>
<reference evidence="10 11" key="1">
    <citation type="submission" date="2020-04" db="EMBL/GenBank/DDBJ databases">
        <title>Ferrimonas sp. S7 isolated from sea water.</title>
        <authorList>
            <person name="Bae S.S."/>
            <person name="Baek K."/>
        </authorList>
    </citation>
    <scope>NUCLEOTIDE SEQUENCE [LARGE SCALE GENOMIC DNA]</scope>
    <source>
        <strain evidence="10 11">S7</strain>
    </source>
</reference>
<feature type="binding site" evidence="7">
    <location>
        <position position="113"/>
    </location>
    <ligand>
        <name>Zn(2+)</name>
        <dbReference type="ChEBI" id="CHEBI:29105"/>
    </ligand>
</feature>
<evidence type="ECO:0000256" key="8">
    <source>
        <dbReference type="RuleBase" id="RU363037"/>
    </source>
</evidence>
<feature type="short sequence motif" description="'KMSKS' region" evidence="7">
    <location>
        <begin position="226"/>
        <end position="230"/>
    </location>
</feature>
<dbReference type="NCBIfam" id="TIGR03838">
    <property type="entry name" value="queuosine_YadB"/>
    <property type="match status" value="1"/>
</dbReference>
<sequence length="292" mass="32583">MPAYVGRFAPSPSGPLHFGSLLAAVGSYLRARNLGGQWLVRMEDIDPPREVPGAATTILHQLEQYGLHWDGSVRYQSQQNERYEAILAQLYEQRLSYHCDCPRKRIKAVGGIYDRHCRNLAKPAEDCAVRLVNQHGCHQFNDLLLGQIETDSAFASEDFILKRRDGLYAYQLAVVVDDHDQGITEIVRGNDLLEPTVRQISLYHTLNWQTPSFLHLPLAINVDGNKLSKQNHAPALDSTNVSHTMATALDLLGQPLPAELNKAPVAEQLNYAVAAFELTRVPTTRQLAAPCR</sequence>
<keyword evidence="11" id="KW-1185">Reference proteome</keyword>
<comment type="similarity">
    <text evidence="7">Belongs to the class-I aminoacyl-tRNA synthetase family. GluQ subfamily.</text>
</comment>
<keyword evidence="1 7" id="KW-0436">Ligase</keyword>
<feature type="binding site" evidence="7">
    <location>
        <position position="43"/>
    </location>
    <ligand>
        <name>L-glutamate</name>
        <dbReference type="ChEBI" id="CHEBI:29985"/>
    </ligand>
</feature>
<comment type="cofactor">
    <cofactor evidence="7">
        <name>Zn(2+)</name>
        <dbReference type="ChEBI" id="CHEBI:29105"/>
    </cofactor>
    <text evidence="7">Binds 1 zinc ion per subunit.</text>
</comment>
<evidence type="ECO:0000256" key="6">
    <source>
        <dbReference type="ARBA" id="ARBA00023146"/>
    </source>
</evidence>
<dbReference type="GO" id="GO:0004818">
    <property type="term" value="F:glutamate-tRNA ligase activity"/>
    <property type="evidence" value="ECO:0007669"/>
    <property type="project" value="TreeGrafter"/>
</dbReference>
<dbReference type="SUPFAM" id="SSF52374">
    <property type="entry name" value="Nucleotidylyl transferase"/>
    <property type="match status" value="1"/>
</dbReference>
<dbReference type="EC" id="6.1.1.-" evidence="7"/>
<proteinExistence type="inferred from homology"/>
<evidence type="ECO:0000313" key="10">
    <source>
        <dbReference type="EMBL" id="QIZ77682.1"/>
    </source>
</evidence>
<dbReference type="InterPro" id="IPR049940">
    <property type="entry name" value="GluQ/Sye"/>
</dbReference>
<keyword evidence="2 7" id="KW-0479">Metal-binding</keyword>
<dbReference type="EMBL" id="CP051180">
    <property type="protein sequence ID" value="QIZ77682.1"/>
    <property type="molecule type" value="Genomic_DNA"/>
</dbReference>
<evidence type="ECO:0000313" key="11">
    <source>
        <dbReference type="Proteomes" id="UP000501602"/>
    </source>
</evidence>
<feature type="short sequence motif" description="'HIGH' region" evidence="7">
    <location>
        <begin position="10"/>
        <end position="20"/>
    </location>
</feature>
<dbReference type="PANTHER" id="PTHR43311:SF1">
    <property type="entry name" value="GLUTAMYL-Q TRNA(ASP) SYNTHETASE"/>
    <property type="match status" value="1"/>
</dbReference>
<dbReference type="FunFam" id="3.40.50.620:FF:000093">
    <property type="entry name" value="Glutamyl-Q tRNA(Asp) synthetase"/>
    <property type="match status" value="1"/>
</dbReference>
<dbReference type="GO" id="GO:0006400">
    <property type="term" value="P:tRNA modification"/>
    <property type="evidence" value="ECO:0007669"/>
    <property type="project" value="InterPro"/>
</dbReference>
<keyword evidence="4 7" id="KW-0862">Zinc</keyword>
<evidence type="ECO:0000256" key="4">
    <source>
        <dbReference type="ARBA" id="ARBA00022833"/>
    </source>
</evidence>
<keyword evidence="8" id="KW-0648">Protein biosynthesis</keyword>
<dbReference type="Pfam" id="PF00749">
    <property type="entry name" value="tRNA-synt_1c"/>
    <property type="match status" value="1"/>
</dbReference>
<dbReference type="Gene3D" id="3.40.50.620">
    <property type="entry name" value="HUPs"/>
    <property type="match status" value="1"/>
</dbReference>
<dbReference type="GO" id="GO:0005829">
    <property type="term" value="C:cytosol"/>
    <property type="evidence" value="ECO:0007669"/>
    <property type="project" value="TreeGrafter"/>
</dbReference>
<dbReference type="KEGG" id="fes:HER31_12715"/>
<dbReference type="InterPro" id="IPR020058">
    <property type="entry name" value="Glu/Gln-tRNA-synth_Ib_cat-dom"/>
</dbReference>
<organism evidence="10 11">
    <name type="scientific">Ferrimonas lipolytica</name>
    <dbReference type="NCBI Taxonomy" id="2724191"/>
    <lineage>
        <taxon>Bacteria</taxon>
        <taxon>Pseudomonadati</taxon>
        <taxon>Pseudomonadota</taxon>
        <taxon>Gammaproteobacteria</taxon>
        <taxon>Alteromonadales</taxon>
        <taxon>Ferrimonadaceae</taxon>
        <taxon>Ferrimonas</taxon>
    </lineage>
</organism>
<feature type="binding site" evidence="7">
    <location>
        <position position="117"/>
    </location>
    <ligand>
        <name>Zn(2+)</name>
        <dbReference type="ChEBI" id="CHEBI:29105"/>
    </ligand>
</feature>
<dbReference type="GO" id="GO:0008270">
    <property type="term" value="F:zinc ion binding"/>
    <property type="evidence" value="ECO:0007669"/>
    <property type="project" value="UniProtKB-UniRule"/>
</dbReference>
<evidence type="ECO:0000256" key="5">
    <source>
        <dbReference type="ARBA" id="ARBA00022840"/>
    </source>
</evidence>
<feature type="binding site" evidence="7">
    <location>
        <position position="170"/>
    </location>
    <ligand>
        <name>L-glutamate</name>
        <dbReference type="ChEBI" id="CHEBI:29985"/>
    </ligand>
</feature>
<feature type="binding site" evidence="7">
    <location>
        <position position="188"/>
    </location>
    <ligand>
        <name>L-glutamate</name>
        <dbReference type="ChEBI" id="CHEBI:29985"/>
    </ligand>
</feature>
<dbReference type="InterPro" id="IPR022380">
    <property type="entry name" value="Glu-Q_tRNA(Asp)_Synthase"/>
</dbReference>
<name>A0A6H1UIR0_9GAMM</name>
<dbReference type="NCBIfam" id="NF004314">
    <property type="entry name" value="PRK05710.1-3"/>
    <property type="match status" value="1"/>
</dbReference>
<feature type="binding site" evidence="7">
    <location>
        <position position="101"/>
    </location>
    <ligand>
        <name>Zn(2+)</name>
        <dbReference type="ChEBI" id="CHEBI:29105"/>
    </ligand>
</feature>
<feature type="binding site" evidence="7">
    <location>
        <position position="229"/>
    </location>
    <ligand>
        <name>ATP</name>
        <dbReference type="ChEBI" id="CHEBI:30616"/>
    </ligand>
</feature>
<keyword evidence="5 7" id="KW-0067">ATP-binding</keyword>
<dbReference type="GO" id="GO:0006424">
    <property type="term" value="P:glutamyl-tRNA aminoacylation"/>
    <property type="evidence" value="ECO:0007669"/>
    <property type="project" value="InterPro"/>
</dbReference>
<comment type="function">
    <text evidence="7">Catalyzes the tRNA-independent activation of glutamate in presence of ATP and the subsequent transfer of glutamate onto a tRNA(Asp). Glutamate is transferred on the 2-amino-5-(4,5-dihydroxy-2-cyclopenten-1-yl) moiety of the queuosine in the wobble position of the QUC anticodon.</text>
</comment>
<keyword evidence="3 7" id="KW-0547">Nucleotide-binding</keyword>
<feature type="domain" description="Glutamyl/glutaminyl-tRNA synthetase class Ib catalytic" evidence="9">
    <location>
        <begin position="7"/>
        <end position="239"/>
    </location>
</feature>
<dbReference type="AlphaFoldDB" id="A0A6H1UIR0"/>
<evidence type="ECO:0000256" key="2">
    <source>
        <dbReference type="ARBA" id="ARBA00022723"/>
    </source>
</evidence>
<dbReference type="InterPro" id="IPR014729">
    <property type="entry name" value="Rossmann-like_a/b/a_fold"/>
</dbReference>
<accession>A0A6H1UIR0</accession>
<evidence type="ECO:0000256" key="7">
    <source>
        <dbReference type="HAMAP-Rule" id="MF_01428"/>
    </source>
</evidence>
<protein>
    <recommendedName>
        <fullName evidence="7">Glutamyl-Q tRNA(Asp) synthetase</fullName>
        <shortName evidence="7">Glu-Q-RSs</shortName>
        <ecNumber evidence="7">6.1.1.-</ecNumber>
    </recommendedName>
</protein>
<dbReference type="PANTHER" id="PTHR43311">
    <property type="entry name" value="GLUTAMATE--TRNA LIGASE"/>
    <property type="match status" value="1"/>
</dbReference>
<dbReference type="PRINTS" id="PR00987">
    <property type="entry name" value="TRNASYNTHGLU"/>
</dbReference>